<feature type="domain" description="EamA" evidence="7">
    <location>
        <begin position="9"/>
        <end position="139"/>
    </location>
</feature>
<keyword evidence="4 6" id="KW-1133">Transmembrane helix</keyword>
<dbReference type="AlphaFoldDB" id="A0A9Q3W5V4"/>
<feature type="transmembrane region" description="Helical" evidence="6">
    <location>
        <begin position="191"/>
        <end position="213"/>
    </location>
</feature>
<name>A0A9Q3W5V4_9GAMM</name>
<dbReference type="SUPFAM" id="SSF103481">
    <property type="entry name" value="Multidrug resistance efflux transporter EmrE"/>
    <property type="match status" value="2"/>
</dbReference>
<feature type="transmembrane region" description="Helical" evidence="6">
    <location>
        <begin position="225"/>
        <end position="247"/>
    </location>
</feature>
<feature type="transmembrane region" description="Helical" evidence="6">
    <location>
        <begin position="259"/>
        <end position="279"/>
    </location>
</feature>
<keyword evidence="3 6" id="KW-0812">Transmembrane</keyword>
<keyword evidence="9" id="KW-1185">Reference proteome</keyword>
<dbReference type="EMBL" id="JAJVKT010000008">
    <property type="protein sequence ID" value="MCE7508628.1"/>
    <property type="molecule type" value="Genomic_DNA"/>
</dbReference>
<evidence type="ECO:0000259" key="7">
    <source>
        <dbReference type="Pfam" id="PF00892"/>
    </source>
</evidence>
<feature type="transmembrane region" description="Helical" evidence="6">
    <location>
        <begin position="98"/>
        <end position="116"/>
    </location>
</feature>
<comment type="caution">
    <text evidence="8">The sequence shown here is derived from an EMBL/GenBank/DDBJ whole genome shotgun (WGS) entry which is preliminary data.</text>
</comment>
<evidence type="ECO:0000256" key="2">
    <source>
        <dbReference type="ARBA" id="ARBA00022475"/>
    </source>
</evidence>
<keyword evidence="2" id="KW-1003">Cell membrane</keyword>
<dbReference type="PANTHER" id="PTHR42920:SF5">
    <property type="entry name" value="EAMA DOMAIN-CONTAINING PROTEIN"/>
    <property type="match status" value="1"/>
</dbReference>
<feature type="transmembrane region" description="Helical" evidence="6">
    <location>
        <begin position="152"/>
        <end position="170"/>
    </location>
</feature>
<dbReference type="Proteomes" id="UP001107961">
    <property type="component" value="Unassembled WGS sequence"/>
</dbReference>
<evidence type="ECO:0000313" key="9">
    <source>
        <dbReference type="Proteomes" id="UP001107961"/>
    </source>
</evidence>
<accession>A0A9Q3W5V4</accession>
<dbReference type="InterPro" id="IPR037185">
    <property type="entry name" value="EmrE-like"/>
</dbReference>
<feature type="transmembrane region" description="Helical" evidence="6">
    <location>
        <begin position="285"/>
        <end position="304"/>
    </location>
</feature>
<sequence>MALPSSTKSDLLLVCVTLLAAVSWMFSKEAVLLMPPLLFMCLRFLLAGLILALVGHRQLRRMNRDKYWRSVQVGMVFGTAMSFWIMGLHYGNHVGEGAFITSLGVVLVPVMARLVFKEQPPLSTWLALPVAVCGLALLSLDGGFQAELGQLFFLASAMIFALFFTLNTRAANNATITGSGGRITTRERVPALALTSVVLVTVGLVTGTASLLLEPWRPTFQSGELGLVIAAWVIASATLGTAARFFLQTYAQSLSMHSHGVVIMILEPMWTALLAALWFGETMSATQLGGCAMIFLALLVNRWGAIRRVLKRWIDQRRAARA</sequence>
<dbReference type="GO" id="GO:0005886">
    <property type="term" value="C:plasma membrane"/>
    <property type="evidence" value="ECO:0007669"/>
    <property type="project" value="UniProtKB-SubCell"/>
</dbReference>
<evidence type="ECO:0000256" key="5">
    <source>
        <dbReference type="ARBA" id="ARBA00023136"/>
    </source>
</evidence>
<organism evidence="8 9">
    <name type="scientific">Alloalcanivorax xenomutans</name>
    <dbReference type="NCBI Taxonomy" id="1094342"/>
    <lineage>
        <taxon>Bacteria</taxon>
        <taxon>Pseudomonadati</taxon>
        <taxon>Pseudomonadota</taxon>
        <taxon>Gammaproteobacteria</taxon>
        <taxon>Oceanospirillales</taxon>
        <taxon>Alcanivoracaceae</taxon>
        <taxon>Alloalcanivorax</taxon>
    </lineage>
</organism>
<proteinExistence type="predicted"/>
<comment type="subcellular location">
    <subcellularLocation>
        <location evidence="1">Cell membrane</location>
        <topology evidence="1">Multi-pass membrane protein</topology>
    </subcellularLocation>
</comment>
<keyword evidence="5 6" id="KW-0472">Membrane</keyword>
<dbReference type="PANTHER" id="PTHR42920">
    <property type="entry name" value="OS03G0707200 PROTEIN-RELATED"/>
    <property type="match status" value="1"/>
</dbReference>
<evidence type="ECO:0000256" key="3">
    <source>
        <dbReference type="ARBA" id="ARBA00022692"/>
    </source>
</evidence>
<dbReference type="InterPro" id="IPR000620">
    <property type="entry name" value="EamA_dom"/>
</dbReference>
<feature type="transmembrane region" description="Helical" evidence="6">
    <location>
        <begin position="123"/>
        <end position="140"/>
    </location>
</feature>
<evidence type="ECO:0000313" key="8">
    <source>
        <dbReference type="EMBL" id="MCE7508628.1"/>
    </source>
</evidence>
<feature type="transmembrane region" description="Helical" evidence="6">
    <location>
        <begin position="37"/>
        <end position="55"/>
    </location>
</feature>
<evidence type="ECO:0000256" key="6">
    <source>
        <dbReference type="SAM" id="Phobius"/>
    </source>
</evidence>
<feature type="domain" description="EamA" evidence="7">
    <location>
        <begin position="150"/>
        <end position="300"/>
    </location>
</feature>
<evidence type="ECO:0000256" key="4">
    <source>
        <dbReference type="ARBA" id="ARBA00022989"/>
    </source>
</evidence>
<dbReference type="Gene3D" id="1.10.3730.20">
    <property type="match status" value="1"/>
</dbReference>
<dbReference type="RefSeq" id="WP_026949242.1">
    <property type="nucleotide sequence ID" value="NZ_CP102389.1"/>
</dbReference>
<protein>
    <submittedName>
        <fullName evidence="8">DMT family transporter</fullName>
    </submittedName>
</protein>
<gene>
    <name evidence="8" type="ORF">LZG35_08260</name>
</gene>
<evidence type="ECO:0000256" key="1">
    <source>
        <dbReference type="ARBA" id="ARBA00004651"/>
    </source>
</evidence>
<reference evidence="8" key="1">
    <citation type="submission" date="2022-01" db="EMBL/GenBank/DDBJ databases">
        <authorList>
            <person name="Karlyshev A.V."/>
            <person name="Jaspars M."/>
        </authorList>
    </citation>
    <scope>NUCLEOTIDE SEQUENCE</scope>
    <source>
        <strain evidence="8">AGSA3-2</strain>
    </source>
</reference>
<dbReference type="Pfam" id="PF00892">
    <property type="entry name" value="EamA"/>
    <property type="match status" value="2"/>
</dbReference>
<dbReference type="InterPro" id="IPR051258">
    <property type="entry name" value="Diverse_Substrate_Transporter"/>
</dbReference>
<feature type="transmembrane region" description="Helical" evidence="6">
    <location>
        <begin position="67"/>
        <end position="86"/>
    </location>
</feature>